<organism evidence="2 3">
    <name type="scientific">Dendrothele bispora (strain CBS 962.96)</name>
    <dbReference type="NCBI Taxonomy" id="1314807"/>
    <lineage>
        <taxon>Eukaryota</taxon>
        <taxon>Fungi</taxon>
        <taxon>Dikarya</taxon>
        <taxon>Basidiomycota</taxon>
        <taxon>Agaricomycotina</taxon>
        <taxon>Agaricomycetes</taxon>
        <taxon>Agaricomycetidae</taxon>
        <taxon>Agaricales</taxon>
        <taxon>Agaricales incertae sedis</taxon>
        <taxon>Dendrothele</taxon>
    </lineage>
</organism>
<accession>A0A4S8LEJ9</accession>
<feature type="transmembrane region" description="Helical" evidence="1">
    <location>
        <begin position="101"/>
        <end position="123"/>
    </location>
</feature>
<protein>
    <recommendedName>
        <fullName evidence="4">MARVEL domain-containing protein</fullName>
    </recommendedName>
</protein>
<evidence type="ECO:0000313" key="3">
    <source>
        <dbReference type="Proteomes" id="UP000297245"/>
    </source>
</evidence>
<sequence>MSVTTAPLKVPRLVALFFSFAWGVIAAGVSISADVKSNQQKSLLQQLIPQGTSLDLDTSDVFSTGTVITVVSLLIAVLSLTYLVLLLFVPATSTRTLPIQWISLTFLAVWLFAVQIPFTVFFANRSAGVRVFAGNVQVPDSIVQPLENSFGVTPVYRHIDYLRLVAILPWFTFLFTTIAAIVSFSASRRRASYGGEKA</sequence>
<reference evidence="2 3" key="1">
    <citation type="journal article" date="2019" name="Nat. Ecol. Evol.">
        <title>Megaphylogeny resolves global patterns of mushroom evolution.</title>
        <authorList>
            <person name="Varga T."/>
            <person name="Krizsan K."/>
            <person name="Foldi C."/>
            <person name="Dima B."/>
            <person name="Sanchez-Garcia M."/>
            <person name="Sanchez-Ramirez S."/>
            <person name="Szollosi G.J."/>
            <person name="Szarkandi J.G."/>
            <person name="Papp V."/>
            <person name="Albert L."/>
            <person name="Andreopoulos W."/>
            <person name="Angelini C."/>
            <person name="Antonin V."/>
            <person name="Barry K.W."/>
            <person name="Bougher N.L."/>
            <person name="Buchanan P."/>
            <person name="Buyck B."/>
            <person name="Bense V."/>
            <person name="Catcheside P."/>
            <person name="Chovatia M."/>
            <person name="Cooper J."/>
            <person name="Damon W."/>
            <person name="Desjardin D."/>
            <person name="Finy P."/>
            <person name="Geml J."/>
            <person name="Haridas S."/>
            <person name="Hughes K."/>
            <person name="Justo A."/>
            <person name="Karasinski D."/>
            <person name="Kautmanova I."/>
            <person name="Kiss B."/>
            <person name="Kocsube S."/>
            <person name="Kotiranta H."/>
            <person name="LaButti K.M."/>
            <person name="Lechner B.E."/>
            <person name="Liimatainen K."/>
            <person name="Lipzen A."/>
            <person name="Lukacs Z."/>
            <person name="Mihaltcheva S."/>
            <person name="Morgado L.N."/>
            <person name="Niskanen T."/>
            <person name="Noordeloos M.E."/>
            <person name="Ohm R.A."/>
            <person name="Ortiz-Santana B."/>
            <person name="Ovrebo C."/>
            <person name="Racz N."/>
            <person name="Riley R."/>
            <person name="Savchenko A."/>
            <person name="Shiryaev A."/>
            <person name="Soop K."/>
            <person name="Spirin V."/>
            <person name="Szebenyi C."/>
            <person name="Tomsovsky M."/>
            <person name="Tulloss R.E."/>
            <person name="Uehling J."/>
            <person name="Grigoriev I.V."/>
            <person name="Vagvolgyi C."/>
            <person name="Papp T."/>
            <person name="Martin F.M."/>
            <person name="Miettinen O."/>
            <person name="Hibbett D.S."/>
            <person name="Nagy L.G."/>
        </authorList>
    </citation>
    <scope>NUCLEOTIDE SEQUENCE [LARGE SCALE GENOMIC DNA]</scope>
    <source>
        <strain evidence="2 3">CBS 962.96</strain>
    </source>
</reference>
<gene>
    <name evidence="2" type="ORF">K435DRAFT_762643</name>
</gene>
<evidence type="ECO:0000256" key="1">
    <source>
        <dbReference type="SAM" id="Phobius"/>
    </source>
</evidence>
<keyword evidence="1" id="KW-0812">Transmembrane</keyword>
<proteinExistence type="predicted"/>
<keyword evidence="1" id="KW-0472">Membrane</keyword>
<feature type="transmembrane region" description="Helical" evidence="1">
    <location>
        <begin position="67"/>
        <end position="89"/>
    </location>
</feature>
<dbReference type="OrthoDB" id="2560085at2759"/>
<keyword evidence="1" id="KW-1133">Transmembrane helix</keyword>
<keyword evidence="3" id="KW-1185">Reference proteome</keyword>
<feature type="transmembrane region" description="Helical" evidence="1">
    <location>
        <begin position="161"/>
        <end position="184"/>
    </location>
</feature>
<dbReference type="Proteomes" id="UP000297245">
    <property type="component" value="Unassembled WGS sequence"/>
</dbReference>
<dbReference type="EMBL" id="ML179453">
    <property type="protein sequence ID" value="THU87382.1"/>
    <property type="molecule type" value="Genomic_DNA"/>
</dbReference>
<dbReference type="AlphaFoldDB" id="A0A4S8LEJ9"/>
<evidence type="ECO:0000313" key="2">
    <source>
        <dbReference type="EMBL" id="THU87382.1"/>
    </source>
</evidence>
<evidence type="ECO:0008006" key="4">
    <source>
        <dbReference type="Google" id="ProtNLM"/>
    </source>
</evidence>
<name>A0A4S8LEJ9_DENBC</name>